<dbReference type="Pfam" id="PF10739">
    <property type="entry name" value="DUF2550"/>
    <property type="match status" value="1"/>
</dbReference>
<dbReference type="OrthoDB" id="3267160at2"/>
<keyword evidence="1" id="KW-1133">Transmembrane helix</keyword>
<sequence length="135" mass="15044">MSGHVVALVSVIVVLLLAVVAVWFSRVHTLNRRVGSFHCALGRTAQGPWSLGVAQYGTDRLYWWRYRSLRARPHTRWQRVGLAVLERTDWHAGQVVVTCRPGAETEPVHLLMSAEAYAGLTSWIEATPSRVGSVI</sequence>
<comment type="caution">
    <text evidence="2">The sequence shown here is derived from an EMBL/GenBank/DDBJ whole genome shotgun (WGS) entry which is preliminary data.</text>
</comment>
<dbReference type="AlphaFoldDB" id="A0A510V6Z5"/>
<keyword evidence="3" id="KW-1185">Reference proteome</keyword>
<accession>A0A510V6Z5</accession>
<evidence type="ECO:0000313" key="2">
    <source>
        <dbReference type="EMBL" id="GEK22566.1"/>
    </source>
</evidence>
<evidence type="ECO:0000256" key="1">
    <source>
        <dbReference type="SAM" id="Phobius"/>
    </source>
</evidence>
<dbReference type="Proteomes" id="UP000321118">
    <property type="component" value="Unassembled WGS sequence"/>
</dbReference>
<organism evidence="2 3">
    <name type="scientific">Cellulomonas xylanilytica</name>
    <dbReference type="NCBI Taxonomy" id="233583"/>
    <lineage>
        <taxon>Bacteria</taxon>
        <taxon>Bacillati</taxon>
        <taxon>Actinomycetota</taxon>
        <taxon>Actinomycetes</taxon>
        <taxon>Micrococcales</taxon>
        <taxon>Cellulomonadaceae</taxon>
        <taxon>Cellulomonas</taxon>
    </lineage>
</organism>
<feature type="transmembrane region" description="Helical" evidence="1">
    <location>
        <begin position="6"/>
        <end position="24"/>
    </location>
</feature>
<proteinExistence type="predicted"/>
<keyword evidence="1" id="KW-0812">Transmembrane</keyword>
<reference evidence="2 3" key="1">
    <citation type="submission" date="2019-07" db="EMBL/GenBank/DDBJ databases">
        <title>Whole genome shotgun sequence of Cellulomonas xylanilytica NBRC 101102.</title>
        <authorList>
            <person name="Hosoyama A."/>
            <person name="Uohara A."/>
            <person name="Ohji S."/>
            <person name="Ichikawa N."/>
        </authorList>
    </citation>
    <scope>NUCLEOTIDE SEQUENCE [LARGE SCALE GENOMIC DNA]</scope>
    <source>
        <strain evidence="2 3">NBRC 101102</strain>
    </source>
</reference>
<dbReference type="InterPro" id="IPR019675">
    <property type="entry name" value="DUF2550"/>
</dbReference>
<evidence type="ECO:0008006" key="4">
    <source>
        <dbReference type="Google" id="ProtNLM"/>
    </source>
</evidence>
<name>A0A510V6Z5_9CELL</name>
<evidence type="ECO:0000313" key="3">
    <source>
        <dbReference type="Proteomes" id="UP000321118"/>
    </source>
</evidence>
<protein>
    <recommendedName>
        <fullName evidence="4">DUF2550 domain-containing protein</fullName>
    </recommendedName>
</protein>
<gene>
    <name evidence="2" type="ORF">CXY01_30860</name>
</gene>
<keyword evidence="1" id="KW-0472">Membrane</keyword>
<dbReference type="EMBL" id="BJUB01000010">
    <property type="protein sequence ID" value="GEK22566.1"/>
    <property type="molecule type" value="Genomic_DNA"/>
</dbReference>